<accession>A0ABQ2FM51</accession>
<dbReference type="Proteomes" id="UP000604341">
    <property type="component" value="Unassembled WGS sequence"/>
</dbReference>
<sequence>MTIAPLIVLAARLVPWGMTRRMVGTTALVTGGTNGIGLETARGLVQLGARVVIVGRDLQKTARVASEVGAAGHLIADLSELTQVRRAVEEFRAREDRLDVLVNNAGAMYSRRQETHEGIEKTWALNHLAPFLLTQELLPLLRASGNARVVTVSSVAHQFVRPHLTDPEFKRGYNG</sequence>
<dbReference type="Gene3D" id="3.40.50.720">
    <property type="entry name" value="NAD(P)-binding Rossmann-like Domain"/>
    <property type="match status" value="1"/>
</dbReference>
<evidence type="ECO:0000256" key="2">
    <source>
        <dbReference type="ARBA" id="ARBA00023002"/>
    </source>
</evidence>
<dbReference type="PRINTS" id="PR00081">
    <property type="entry name" value="GDHRDH"/>
</dbReference>
<protein>
    <recommendedName>
        <fullName evidence="5">SDR family NAD(P)-dependent oxidoreductase</fullName>
    </recommendedName>
</protein>
<evidence type="ECO:0008006" key="5">
    <source>
        <dbReference type="Google" id="ProtNLM"/>
    </source>
</evidence>
<evidence type="ECO:0000256" key="1">
    <source>
        <dbReference type="ARBA" id="ARBA00006484"/>
    </source>
</evidence>
<organism evidence="3 4">
    <name type="scientific">Deinococcus radiotolerans</name>
    <dbReference type="NCBI Taxonomy" id="1309407"/>
    <lineage>
        <taxon>Bacteria</taxon>
        <taxon>Thermotogati</taxon>
        <taxon>Deinococcota</taxon>
        <taxon>Deinococci</taxon>
        <taxon>Deinococcales</taxon>
        <taxon>Deinococcaceae</taxon>
        <taxon>Deinococcus</taxon>
    </lineage>
</organism>
<dbReference type="Pfam" id="PF00106">
    <property type="entry name" value="adh_short"/>
    <property type="match status" value="1"/>
</dbReference>
<proteinExistence type="inferred from homology"/>
<name>A0ABQ2FM51_9DEIO</name>
<evidence type="ECO:0000313" key="4">
    <source>
        <dbReference type="Proteomes" id="UP000604341"/>
    </source>
</evidence>
<comment type="similarity">
    <text evidence="1">Belongs to the short-chain dehydrogenases/reductases (SDR) family.</text>
</comment>
<keyword evidence="2" id="KW-0560">Oxidoreductase</keyword>
<reference evidence="4" key="1">
    <citation type="journal article" date="2019" name="Int. J. Syst. Evol. Microbiol.">
        <title>The Global Catalogue of Microorganisms (GCM) 10K type strain sequencing project: providing services to taxonomists for standard genome sequencing and annotation.</title>
        <authorList>
            <consortium name="The Broad Institute Genomics Platform"/>
            <consortium name="The Broad Institute Genome Sequencing Center for Infectious Disease"/>
            <person name="Wu L."/>
            <person name="Ma J."/>
        </authorList>
    </citation>
    <scope>NUCLEOTIDE SEQUENCE [LARGE SCALE GENOMIC DNA]</scope>
    <source>
        <strain evidence="4">JCM 19173</strain>
    </source>
</reference>
<dbReference type="EMBL" id="BMPE01000009">
    <property type="protein sequence ID" value="GGL08601.1"/>
    <property type="molecule type" value="Genomic_DNA"/>
</dbReference>
<dbReference type="PANTHER" id="PTHR24320:SF148">
    <property type="entry name" value="NAD(P)-BINDING ROSSMANN-FOLD SUPERFAMILY PROTEIN"/>
    <property type="match status" value="1"/>
</dbReference>
<gene>
    <name evidence="3" type="ORF">GCM10010844_29210</name>
</gene>
<dbReference type="SUPFAM" id="SSF51735">
    <property type="entry name" value="NAD(P)-binding Rossmann-fold domains"/>
    <property type="match status" value="1"/>
</dbReference>
<evidence type="ECO:0000313" key="3">
    <source>
        <dbReference type="EMBL" id="GGL08601.1"/>
    </source>
</evidence>
<comment type="caution">
    <text evidence="3">The sequence shown here is derived from an EMBL/GenBank/DDBJ whole genome shotgun (WGS) entry which is preliminary data.</text>
</comment>
<keyword evidence="4" id="KW-1185">Reference proteome</keyword>
<dbReference type="PANTHER" id="PTHR24320">
    <property type="entry name" value="RETINOL DEHYDROGENASE"/>
    <property type="match status" value="1"/>
</dbReference>
<dbReference type="InterPro" id="IPR036291">
    <property type="entry name" value="NAD(P)-bd_dom_sf"/>
</dbReference>
<dbReference type="InterPro" id="IPR002347">
    <property type="entry name" value="SDR_fam"/>
</dbReference>